<dbReference type="HOGENOM" id="CLU_099370_1_1_3"/>
<dbReference type="STRING" id="1173020.Cha6605_0109"/>
<dbReference type="EMBL" id="CP003600">
    <property type="protein sequence ID" value="AFY91416.1"/>
    <property type="molecule type" value="Genomic_DNA"/>
</dbReference>
<gene>
    <name evidence="4" type="ORF">Cha6605_0109</name>
</gene>
<dbReference type="GO" id="GO:0006633">
    <property type="term" value="P:fatty acid biosynthetic process"/>
    <property type="evidence" value="ECO:0007669"/>
    <property type="project" value="InterPro"/>
</dbReference>
<evidence type="ECO:0008006" key="6">
    <source>
        <dbReference type="Google" id="ProtNLM"/>
    </source>
</evidence>
<evidence type="ECO:0000256" key="1">
    <source>
        <dbReference type="ARBA" id="ARBA00022516"/>
    </source>
</evidence>
<dbReference type="GO" id="GO:0008770">
    <property type="term" value="F:[acyl-carrier-protein] phosphodiesterase activity"/>
    <property type="evidence" value="ECO:0007669"/>
    <property type="project" value="InterPro"/>
</dbReference>
<dbReference type="Proteomes" id="UP000010366">
    <property type="component" value="Chromosome"/>
</dbReference>
<evidence type="ECO:0000313" key="5">
    <source>
        <dbReference type="Proteomes" id="UP000010366"/>
    </source>
</evidence>
<name>K9UAG8_CHAP6</name>
<dbReference type="OrthoDB" id="8442777at2"/>
<proteinExistence type="predicted"/>
<dbReference type="RefSeq" id="WP_015157611.1">
    <property type="nucleotide sequence ID" value="NC_019697.1"/>
</dbReference>
<keyword evidence="2" id="KW-0378">Hydrolase</keyword>
<dbReference type="eggNOG" id="COG3124">
    <property type="taxonomic scope" value="Bacteria"/>
</dbReference>
<sequence>MNWLAHILLSEPTVENRLGNLLGDLVKGKELDGLDIPLRRGVDRHYAIDKFTDTHPIFRISKHRIDKQYSKFAGILIDVIYDHFLVKNWSLYSDTIFTAFTAEISSSFRDYSGEIPQSARAVIDRMINGDWLNSYRYLSGVETALQRIDYRIAVRMGDRIKLVDAMPILEREYLSLDRDFNLFFPQLQHHILHWNNPLLGGVPNGRGG</sequence>
<keyword evidence="1" id="KW-0444">Lipid biosynthesis</keyword>
<evidence type="ECO:0000313" key="4">
    <source>
        <dbReference type="EMBL" id="AFY91416.1"/>
    </source>
</evidence>
<dbReference type="PANTHER" id="PTHR38764">
    <property type="entry name" value="ACYL CARRIER PROTEIN PHOSPHODIESTERASE"/>
    <property type="match status" value="1"/>
</dbReference>
<dbReference type="Pfam" id="PF04336">
    <property type="entry name" value="ACP_PD"/>
    <property type="match status" value="1"/>
</dbReference>
<organism evidence="4 5">
    <name type="scientific">Chamaesiphon minutus (strain ATCC 27169 / PCC 6605)</name>
    <dbReference type="NCBI Taxonomy" id="1173020"/>
    <lineage>
        <taxon>Bacteria</taxon>
        <taxon>Bacillati</taxon>
        <taxon>Cyanobacteriota</taxon>
        <taxon>Cyanophyceae</taxon>
        <taxon>Gomontiellales</taxon>
        <taxon>Chamaesiphonaceae</taxon>
        <taxon>Chamaesiphon</taxon>
    </lineage>
</organism>
<dbReference type="InterPro" id="IPR007431">
    <property type="entry name" value="ACP_PD"/>
</dbReference>
<protein>
    <recommendedName>
        <fullName evidence="6">Acyl carrier protein phosphodiesterase</fullName>
    </recommendedName>
</protein>
<dbReference type="PANTHER" id="PTHR38764:SF1">
    <property type="entry name" value="ACYL CARRIER PROTEIN PHOSPHODIESTERASE"/>
    <property type="match status" value="1"/>
</dbReference>
<keyword evidence="5" id="KW-1185">Reference proteome</keyword>
<reference evidence="4 5" key="1">
    <citation type="submission" date="2012-05" db="EMBL/GenBank/DDBJ databases">
        <title>Finished chromosome of genome of Chamaesiphon sp. PCC 6605.</title>
        <authorList>
            <consortium name="US DOE Joint Genome Institute"/>
            <person name="Gugger M."/>
            <person name="Coursin T."/>
            <person name="Rippka R."/>
            <person name="Tandeau De Marsac N."/>
            <person name="Huntemann M."/>
            <person name="Wei C.-L."/>
            <person name="Han J."/>
            <person name="Detter J.C."/>
            <person name="Han C."/>
            <person name="Tapia R."/>
            <person name="Chen A."/>
            <person name="Kyrpides N."/>
            <person name="Mavromatis K."/>
            <person name="Markowitz V."/>
            <person name="Szeto E."/>
            <person name="Ivanova N."/>
            <person name="Pagani I."/>
            <person name="Pati A."/>
            <person name="Goodwin L."/>
            <person name="Nordberg H.P."/>
            <person name="Cantor M.N."/>
            <person name="Hua S.X."/>
            <person name="Woyke T."/>
            <person name="Kerfeld C.A."/>
        </authorList>
    </citation>
    <scope>NUCLEOTIDE SEQUENCE [LARGE SCALE GENOMIC DNA]</scope>
    <source>
        <strain evidence="5">ATCC 27169 / PCC 6605</strain>
    </source>
</reference>
<evidence type="ECO:0000256" key="3">
    <source>
        <dbReference type="ARBA" id="ARBA00023098"/>
    </source>
</evidence>
<evidence type="ECO:0000256" key="2">
    <source>
        <dbReference type="ARBA" id="ARBA00022801"/>
    </source>
</evidence>
<dbReference type="AlphaFoldDB" id="K9UAG8"/>
<keyword evidence="3" id="KW-0443">Lipid metabolism</keyword>
<accession>K9UAG8</accession>
<dbReference type="KEGG" id="cmp:Cha6605_0109"/>